<dbReference type="Gene3D" id="1.10.472.10">
    <property type="entry name" value="Cyclin-like"/>
    <property type="match status" value="2"/>
</dbReference>
<keyword evidence="2 4" id="KW-0195">Cyclin</keyword>
<dbReference type="InterPro" id="IPR004367">
    <property type="entry name" value="Cyclin_C-dom"/>
</dbReference>
<organism evidence="7 8">
    <name type="scientific">Kazachstania africana (strain ATCC 22294 / BCRC 22015 / CBS 2517 / CECT 1963 / NBRC 1671 / NRRL Y-8276)</name>
    <name type="common">Yeast</name>
    <name type="synonym">Kluyveromyces africanus</name>
    <dbReference type="NCBI Taxonomy" id="1071382"/>
    <lineage>
        <taxon>Eukaryota</taxon>
        <taxon>Fungi</taxon>
        <taxon>Dikarya</taxon>
        <taxon>Ascomycota</taxon>
        <taxon>Saccharomycotina</taxon>
        <taxon>Saccharomycetes</taxon>
        <taxon>Saccharomycetales</taxon>
        <taxon>Saccharomycetaceae</taxon>
        <taxon>Kazachstania</taxon>
    </lineage>
</organism>
<dbReference type="InterPro" id="IPR048258">
    <property type="entry name" value="Cyclins_cyclin-box"/>
</dbReference>
<evidence type="ECO:0000259" key="6">
    <source>
        <dbReference type="SMART" id="SM01332"/>
    </source>
</evidence>
<dbReference type="RefSeq" id="XP_003959886.1">
    <property type="nucleotide sequence ID" value="XM_003959837.1"/>
</dbReference>
<dbReference type="GO" id="GO:0000086">
    <property type="term" value="P:G2/M transition of mitotic cell cycle"/>
    <property type="evidence" value="ECO:0007669"/>
    <property type="project" value="EnsemblFungi"/>
</dbReference>
<dbReference type="SUPFAM" id="SSF47954">
    <property type="entry name" value="Cyclin-like"/>
    <property type="match status" value="2"/>
</dbReference>
<dbReference type="Pfam" id="PF00134">
    <property type="entry name" value="Cyclin_N"/>
    <property type="match status" value="1"/>
</dbReference>
<dbReference type="InterPro" id="IPR006671">
    <property type="entry name" value="Cyclin_N"/>
</dbReference>
<keyword evidence="3" id="KW-0131">Cell cycle</keyword>
<dbReference type="InParanoid" id="H2B2A1"/>
<comment type="similarity">
    <text evidence="4">Belongs to the cyclin family.</text>
</comment>
<dbReference type="GO" id="GO:0005737">
    <property type="term" value="C:cytoplasm"/>
    <property type="evidence" value="ECO:0007669"/>
    <property type="project" value="EnsemblFungi"/>
</dbReference>
<reference evidence="7 8" key="1">
    <citation type="journal article" date="2011" name="Proc. Natl. Acad. Sci. U.S.A.">
        <title>Evolutionary erosion of yeast sex chromosomes by mating-type switching accidents.</title>
        <authorList>
            <person name="Gordon J.L."/>
            <person name="Armisen D."/>
            <person name="Proux-Wera E."/>
            <person name="Oheigeartaigh S.S."/>
            <person name="Byrne K.P."/>
            <person name="Wolfe K.H."/>
        </authorList>
    </citation>
    <scope>NUCLEOTIDE SEQUENCE [LARGE SCALE GENOMIC DNA]</scope>
    <source>
        <strain evidence="8">ATCC 22294 / BCRC 22015 / CBS 2517 / CECT 1963 / NBRC 1671 / NRRL Y-8276</strain>
    </source>
</reference>
<keyword evidence="1" id="KW-0132">Cell division</keyword>
<dbReference type="GO" id="GO:0005634">
    <property type="term" value="C:nucleus"/>
    <property type="evidence" value="ECO:0007669"/>
    <property type="project" value="EnsemblFungi"/>
</dbReference>
<dbReference type="GO" id="GO:0016538">
    <property type="term" value="F:cyclin-dependent protein serine/threonine kinase regulator activity"/>
    <property type="evidence" value="ECO:0007669"/>
    <property type="project" value="EnsemblFungi"/>
</dbReference>
<dbReference type="GO" id="GO:0051301">
    <property type="term" value="P:cell division"/>
    <property type="evidence" value="ECO:0007669"/>
    <property type="project" value="UniProtKB-KW"/>
</dbReference>
<dbReference type="InterPro" id="IPR046965">
    <property type="entry name" value="Cyclin_A/B-like"/>
</dbReference>
<feature type="domain" description="Cyclin C-terminal" evidence="6">
    <location>
        <begin position="283"/>
        <end position="396"/>
    </location>
</feature>
<name>H2B2A1_KAZAF</name>
<dbReference type="GO" id="GO:0010696">
    <property type="term" value="P:positive regulation of mitotic spindle pole body separation"/>
    <property type="evidence" value="ECO:0007669"/>
    <property type="project" value="EnsemblFungi"/>
</dbReference>
<dbReference type="STRING" id="1071382.H2B2A1"/>
<dbReference type="FunFam" id="1.10.472.10:FF:000001">
    <property type="entry name" value="G2/mitotic-specific cyclin"/>
    <property type="match status" value="1"/>
</dbReference>
<dbReference type="Proteomes" id="UP000005220">
    <property type="component" value="Chromosome 12"/>
</dbReference>
<dbReference type="SMART" id="SM00385">
    <property type="entry name" value="CYCLIN"/>
    <property type="match status" value="2"/>
</dbReference>
<dbReference type="EMBL" id="HE650832">
    <property type="protein sequence ID" value="CCF60751.1"/>
    <property type="molecule type" value="Genomic_DNA"/>
</dbReference>
<evidence type="ECO:0000256" key="1">
    <source>
        <dbReference type="ARBA" id="ARBA00022618"/>
    </source>
</evidence>
<sequence>MYQPNRNYTAHDSIRSNITAVAGINFEAENQYRRVNHKVSKPLTKRTVLGDITQQASNRQHRSESNTQKADNAISIYRDSNDSLRKRINDVLSDDSFQHQNNYEVEKITTRLLPVYTEQSKILLDYAFETLFSSVPDPADEDTYDPVMVSELSVDIFHYFQELEVKYSPNPNYIIHQPELTWSVRATLVNWIVEAHGRFQLLPETLFLTINLMDRFLSKKISTLNRLQLVGATALFIASKYEEINCPSLDDLTYVLDDRYTRDEIIQAEKYMINALEFEIGWPGPMSFLRRISKADNYDYEVRTLAKYFLETTIMDSKMISSPTSWLAAGSYYLAKIVAHMDKNWSLKHVYFSGYTREQLEELVNCILENCKIGKSNHRAVWNKYSTKPYGCCVQIFEKWLAISGF</sequence>
<dbReference type="PIRSF" id="PIRSF001771">
    <property type="entry name" value="Cyclin_A_B_D_E"/>
    <property type="match status" value="1"/>
</dbReference>
<dbReference type="InterPro" id="IPR013763">
    <property type="entry name" value="Cyclin-like_dom"/>
</dbReference>
<dbReference type="PROSITE" id="PS00292">
    <property type="entry name" value="CYCLINS"/>
    <property type="match status" value="1"/>
</dbReference>
<evidence type="ECO:0000256" key="2">
    <source>
        <dbReference type="ARBA" id="ARBA00023127"/>
    </source>
</evidence>
<evidence type="ECO:0000313" key="7">
    <source>
        <dbReference type="EMBL" id="CCF60751.1"/>
    </source>
</evidence>
<dbReference type="Pfam" id="PF02984">
    <property type="entry name" value="Cyclin_C"/>
    <property type="match status" value="1"/>
</dbReference>
<dbReference type="GeneID" id="13886959"/>
<feature type="domain" description="Cyclin-like" evidence="5">
    <location>
        <begin position="190"/>
        <end position="274"/>
    </location>
</feature>
<accession>H2B2A1</accession>
<dbReference type="InterPro" id="IPR036915">
    <property type="entry name" value="Cyclin-like_sf"/>
</dbReference>
<proteinExistence type="inferred from homology"/>
<protein>
    <submittedName>
        <fullName evidence="7">Uncharacterized protein</fullName>
    </submittedName>
</protein>
<feature type="domain" description="Cyclin-like" evidence="5">
    <location>
        <begin position="287"/>
        <end position="369"/>
    </location>
</feature>
<evidence type="ECO:0000313" key="8">
    <source>
        <dbReference type="Proteomes" id="UP000005220"/>
    </source>
</evidence>
<dbReference type="PANTHER" id="PTHR10177">
    <property type="entry name" value="CYCLINS"/>
    <property type="match status" value="1"/>
</dbReference>
<evidence type="ECO:0000259" key="5">
    <source>
        <dbReference type="SMART" id="SM00385"/>
    </source>
</evidence>
<evidence type="ECO:0000256" key="4">
    <source>
        <dbReference type="RuleBase" id="RU000383"/>
    </source>
</evidence>
<dbReference type="KEGG" id="kaf:KAFR_0L01420"/>
<gene>
    <name evidence="7" type="primary">KAFR0L01420</name>
    <name evidence="7" type="ORF">KAFR_0L01420</name>
</gene>
<dbReference type="eggNOG" id="KOG0653">
    <property type="taxonomic scope" value="Eukaryota"/>
</dbReference>
<dbReference type="AlphaFoldDB" id="H2B2A1"/>
<dbReference type="HOGENOM" id="CLU_020695_2_0_1"/>
<keyword evidence="8" id="KW-1185">Reference proteome</keyword>
<dbReference type="GO" id="GO:1901673">
    <property type="term" value="P:regulation of mitotic spindle assembly"/>
    <property type="evidence" value="ECO:0007669"/>
    <property type="project" value="EnsemblFungi"/>
</dbReference>
<dbReference type="InterPro" id="IPR039361">
    <property type="entry name" value="Cyclin"/>
</dbReference>
<dbReference type="SMART" id="SM01332">
    <property type="entry name" value="Cyclin_C"/>
    <property type="match status" value="1"/>
</dbReference>
<evidence type="ECO:0000256" key="3">
    <source>
        <dbReference type="ARBA" id="ARBA00023306"/>
    </source>
</evidence>
<dbReference type="OrthoDB" id="5590282at2759"/>